<proteinExistence type="inferred from homology"/>
<dbReference type="PANTHER" id="PTHR30065">
    <property type="entry name" value="FLAGELLAR BIOSYNTHETIC PROTEIN FLIR"/>
    <property type="match status" value="1"/>
</dbReference>
<dbReference type="RefSeq" id="WP_168876293.1">
    <property type="nucleotide sequence ID" value="NZ_JABAIM010000001.1"/>
</dbReference>
<evidence type="ECO:0000256" key="4">
    <source>
        <dbReference type="ARBA" id="ARBA00022475"/>
    </source>
</evidence>
<evidence type="ECO:0000256" key="5">
    <source>
        <dbReference type="ARBA" id="ARBA00022692"/>
    </source>
</evidence>
<keyword evidence="6 10" id="KW-1133">Transmembrane helix</keyword>
<evidence type="ECO:0000256" key="6">
    <source>
        <dbReference type="ARBA" id="ARBA00022989"/>
    </source>
</evidence>
<evidence type="ECO:0000256" key="3">
    <source>
        <dbReference type="ARBA" id="ARBA00021717"/>
    </source>
</evidence>
<feature type="transmembrane region" description="Helical" evidence="10">
    <location>
        <begin position="15"/>
        <end position="35"/>
    </location>
</feature>
<feature type="transmembrane region" description="Helical" evidence="10">
    <location>
        <begin position="127"/>
        <end position="152"/>
    </location>
</feature>
<accession>A0A847SC47</accession>
<dbReference type="GO" id="GO:0005886">
    <property type="term" value="C:plasma membrane"/>
    <property type="evidence" value="ECO:0007669"/>
    <property type="project" value="UniProtKB-SubCell"/>
</dbReference>
<organism evidence="11 12">
    <name type="scientific">Leeia aquatica</name>
    <dbReference type="NCBI Taxonomy" id="2725557"/>
    <lineage>
        <taxon>Bacteria</taxon>
        <taxon>Pseudomonadati</taxon>
        <taxon>Pseudomonadota</taxon>
        <taxon>Betaproteobacteria</taxon>
        <taxon>Neisseriales</taxon>
        <taxon>Leeiaceae</taxon>
        <taxon>Leeia</taxon>
    </lineage>
</organism>
<dbReference type="Proteomes" id="UP000587991">
    <property type="component" value="Unassembled WGS sequence"/>
</dbReference>
<evidence type="ECO:0000313" key="12">
    <source>
        <dbReference type="Proteomes" id="UP000587991"/>
    </source>
</evidence>
<keyword evidence="11" id="KW-0969">Cilium</keyword>
<dbReference type="GO" id="GO:0009425">
    <property type="term" value="C:bacterial-type flagellum basal body"/>
    <property type="evidence" value="ECO:0007669"/>
    <property type="project" value="UniProtKB-SubCell"/>
</dbReference>
<sequence length="262" mass="28322">MIHITQEQLYHLINLYFWPLARILAFMAVEPLLSVRAVPRRVRLGLGLALTVVVVPLLETTPTSLPSGPVAMLLLVQQILIGVGMGFVARLVFTAIEMAGSLAGLQMGLSFAAQVDPVHGSQTPVVAQWMSLFATLLFLALNGHLLMLSVLVESFHLLPVSAQPLQLAGMKDIALFGARIFSIGLWLSLPVVASLLLTNLVIGVVARASPQMNLFAVGFPITLVIGLAALYFSLPSMQGVLSRVFDMQVHMMLDLLRALRPV</sequence>
<comment type="caution">
    <text evidence="11">The sequence shown here is derived from an EMBL/GenBank/DDBJ whole genome shotgun (WGS) entry which is preliminary data.</text>
</comment>
<dbReference type="PRINTS" id="PR00953">
    <property type="entry name" value="TYPE3IMRPROT"/>
</dbReference>
<dbReference type="GO" id="GO:0044780">
    <property type="term" value="P:bacterial-type flagellum assembly"/>
    <property type="evidence" value="ECO:0007669"/>
    <property type="project" value="UniProtKB-UniRule"/>
</dbReference>
<dbReference type="AlphaFoldDB" id="A0A847SC47"/>
<keyword evidence="7 10" id="KW-0472">Membrane</keyword>
<evidence type="ECO:0000256" key="10">
    <source>
        <dbReference type="RuleBase" id="RU362071"/>
    </source>
</evidence>
<dbReference type="Pfam" id="PF01311">
    <property type="entry name" value="Bac_export_1"/>
    <property type="match status" value="1"/>
</dbReference>
<evidence type="ECO:0000256" key="8">
    <source>
        <dbReference type="ARBA" id="ARBA00023143"/>
    </source>
</evidence>
<feature type="transmembrane region" description="Helical" evidence="10">
    <location>
        <begin position="70"/>
        <end position="89"/>
    </location>
</feature>
<name>A0A847SC47_9NEIS</name>
<evidence type="ECO:0000313" key="11">
    <source>
        <dbReference type="EMBL" id="NLR74698.1"/>
    </source>
</evidence>
<dbReference type="GO" id="GO:0006605">
    <property type="term" value="P:protein targeting"/>
    <property type="evidence" value="ECO:0007669"/>
    <property type="project" value="UniProtKB-UniRule"/>
</dbReference>
<comment type="similarity">
    <text evidence="2 10">Belongs to the FliR/MopE/SpaR family.</text>
</comment>
<dbReference type="EMBL" id="JABAIM010000001">
    <property type="protein sequence ID" value="NLR74698.1"/>
    <property type="molecule type" value="Genomic_DNA"/>
</dbReference>
<feature type="transmembrane region" description="Helical" evidence="10">
    <location>
        <begin position="214"/>
        <end position="234"/>
    </location>
</feature>
<feature type="transmembrane region" description="Helical" evidence="10">
    <location>
        <begin position="173"/>
        <end position="202"/>
    </location>
</feature>
<reference evidence="11 12" key="1">
    <citation type="submission" date="2020-04" db="EMBL/GenBank/DDBJ databases">
        <title>Draft genome of Leeia sp. IMCC25680.</title>
        <authorList>
            <person name="Song J."/>
            <person name="Cho J.-C."/>
        </authorList>
    </citation>
    <scope>NUCLEOTIDE SEQUENCE [LARGE SCALE GENOMIC DNA]</scope>
    <source>
        <strain evidence="11 12">IMCC25680</strain>
    </source>
</reference>
<keyword evidence="4 10" id="KW-1003">Cell membrane</keyword>
<dbReference type="InterPro" id="IPR006303">
    <property type="entry name" value="FliR"/>
</dbReference>
<comment type="function">
    <text evidence="1 10">Role in flagellar biosynthesis.</text>
</comment>
<protein>
    <recommendedName>
        <fullName evidence="3 9">Flagellar biosynthetic protein FliR</fullName>
    </recommendedName>
</protein>
<evidence type="ECO:0000256" key="1">
    <source>
        <dbReference type="ARBA" id="ARBA00002578"/>
    </source>
</evidence>
<evidence type="ECO:0000256" key="2">
    <source>
        <dbReference type="ARBA" id="ARBA00009772"/>
    </source>
</evidence>
<gene>
    <name evidence="11" type="primary">fliR</name>
    <name evidence="11" type="ORF">HF682_05945</name>
</gene>
<keyword evidence="11" id="KW-0282">Flagellum</keyword>
<comment type="subcellular location">
    <subcellularLocation>
        <location evidence="10">Cell membrane</location>
        <topology evidence="10">Multi-pass membrane protein</topology>
    </subcellularLocation>
    <subcellularLocation>
        <location evidence="10">Bacterial flagellum basal body</location>
    </subcellularLocation>
</comment>
<keyword evidence="8 10" id="KW-0975">Bacterial flagellum</keyword>
<evidence type="ECO:0000256" key="7">
    <source>
        <dbReference type="ARBA" id="ARBA00023136"/>
    </source>
</evidence>
<evidence type="ECO:0000256" key="9">
    <source>
        <dbReference type="NCBIfam" id="TIGR01400"/>
    </source>
</evidence>
<dbReference type="PANTHER" id="PTHR30065:SF8">
    <property type="entry name" value="FLAGELLAR BIOSYNTHETIC PROTEIN FLIR"/>
    <property type="match status" value="1"/>
</dbReference>
<keyword evidence="5 10" id="KW-0812">Transmembrane</keyword>
<keyword evidence="12" id="KW-1185">Reference proteome</keyword>
<dbReference type="NCBIfam" id="TIGR01400">
    <property type="entry name" value="fliR"/>
    <property type="match status" value="1"/>
</dbReference>
<dbReference type="InterPro" id="IPR002010">
    <property type="entry name" value="T3SS_IM_R"/>
</dbReference>
<keyword evidence="11" id="KW-0966">Cell projection</keyword>
<feature type="transmembrane region" description="Helical" evidence="10">
    <location>
        <begin position="42"/>
        <end position="58"/>
    </location>
</feature>